<feature type="signal peptide" evidence="23">
    <location>
        <begin position="1"/>
        <end position="23"/>
    </location>
</feature>
<accession>A0A6J2USR6</accession>
<keyword evidence="11" id="KW-0204">Cytolysis</keyword>
<name>A0A6J2USR6_CHACN</name>
<dbReference type="SMART" id="SM00192">
    <property type="entry name" value="LDLa"/>
    <property type="match status" value="1"/>
</dbReference>
<evidence type="ECO:0000256" key="2">
    <source>
        <dbReference type="ARBA" id="ARBA00004613"/>
    </source>
</evidence>
<keyword evidence="7" id="KW-0245">EGF-like domain</keyword>
<keyword evidence="5" id="KW-1134">Transmembrane beta strand</keyword>
<keyword evidence="12" id="KW-0391">Immunity</keyword>
<evidence type="ECO:0000256" key="9">
    <source>
        <dbReference type="ARBA" id="ARBA00022588"/>
    </source>
</evidence>
<evidence type="ECO:0000256" key="18">
    <source>
        <dbReference type="ARBA" id="ARBA00023180"/>
    </source>
</evidence>
<dbReference type="PROSITE" id="PS00279">
    <property type="entry name" value="MACPF_1"/>
    <property type="match status" value="1"/>
</dbReference>
<keyword evidence="6" id="KW-0964">Secreted</keyword>
<keyword evidence="14" id="KW-0473">Membrane attack complex</keyword>
<dbReference type="GO" id="GO:0006957">
    <property type="term" value="P:complement activation, alternative pathway"/>
    <property type="evidence" value="ECO:0007669"/>
    <property type="project" value="UniProtKB-KW"/>
</dbReference>
<evidence type="ECO:0000256" key="4">
    <source>
        <dbReference type="ARBA" id="ARBA00018261"/>
    </source>
</evidence>
<evidence type="ECO:0000256" key="13">
    <source>
        <dbReference type="ARBA" id="ARBA00022875"/>
    </source>
</evidence>
<dbReference type="PANTHER" id="PTHR45742:SF3">
    <property type="entry name" value="COMPLEMENT COMPONENT C9"/>
    <property type="match status" value="1"/>
</dbReference>
<dbReference type="InterPro" id="IPR002172">
    <property type="entry name" value="LDrepeatLR_classA_rpt"/>
</dbReference>
<dbReference type="InterPro" id="IPR036055">
    <property type="entry name" value="LDL_receptor-like_sf"/>
</dbReference>
<evidence type="ECO:0000256" key="17">
    <source>
        <dbReference type="ARBA" id="ARBA00023162"/>
    </source>
</evidence>
<dbReference type="InterPro" id="IPR009030">
    <property type="entry name" value="Growth_fac_rcpt_cys_sf"/>
</dbReference>
<evidence type="ECO:0000256" key="7">
    <source>
        <dbReference type="ARBA" id="ARBA00022536"/>
    </source>
</evidence>
<comment type="similarity">
    <text evidence="3">Belongs to the complement C6/C7/C8/C9 family.</text>
</comment>
<dbReference type="SUPFAM" id="SSF57184">
    <property type="entry name" value="Growth factor receptor domain"/>
    <property type="match status" value="1"/>
</dbReference>
<evidence type="ECO:0000256" key="6">
    <source>
        <dbReference type="ARBA" id="ARBA00022525"/>
    </source>
</evidence>
<keyword evidence="9" id="KW-0399">Innate immunity</keyword>
<comment type="function">
    <text evidence="20">Pore-forming component of the membrane attack complex (MAC), a multiprotein complex activated by the complement cascade, which inserts into a target cell membrane and forms a pore, leading to target cell membrane rupture and cell lysis. The MAC is initiated by proteolytic cleavage of C5 into complement C5b in response to the classical, alternative, lectin and GZMK complement pathways. The complement pathways consist in a cascade of proteins that leads to phagocytosis and breakdown of pathogens and signaling that strengthens the adaptive immune system. Constitutes the pore-forming subunit of the MAC complex: during MAC assembly, C9 associates with the C5b8 intermediate complex, and polymerizes to complete the pore.</text>
</comment>
<evidence type="ECO:0000256" key="3">
    <source>
        <dbReference type="ARBA" id="ARBA00009214"/>
    </source>
</evidence>
<evidence type="ECO:0000313" key="25">
    <source>
        <dbReference type="Proteomes" id="UP000504632"/>
    </source>
</evidence>
<dbReference type="InterPro" id="IPR036383">
    <property type="entry name" value="TSP1_rpt_sf"/>
</dbReference>
<dbReference type="SUPFAM" id="SSF82895">
    <property type="entry name" value="TSP-1 type 1 repeat"/>
    <property type="match status" value="2"/>
</dbReference>
<dbReference type="InterPro" id="IPR000884">
    <property type="entry name" value="TSP1_rpt"/>
</dbReference>
<dbReference type="FunCoup" id="A0A6J2USR6">
    <property type="interactions" value="988"/>
</dbReference>
<dbReference type="Gene3D" id="2.10.25.10">
    <property type="entry name" value="Laminin"/>
    <property type="match status" value="1"/>
</dbReference>
<comment type="subcellular location">
    <subcellularLocation>
        <location evidence="2">Secreted</location>
    </subcellularLocation>
    <subcellularLocation>
        <location evidence="1">Target cell membrane</location>
        <topology evidence="1">Multi-pass membrane protein</topology>
    </subcellularLocation>
</comment>
<dbReference type="SMART" id="SM00209">
    <property type="entry name" value="TSP1"/>
    <property type="match status" value="2"/>
</dbReference>
<dbReference type="GO" id="GO:0006958">
    <property type="term" value="P:complement activation, classical pathway"/>
    <property type="evidence" value="ECO:0007669"/>
    <property type="project" value="UniProtKB-KW"/>
</dbReference>
<keyword evidence="23" id="KW-0732">Signal</keyword>
<keyword evidence="18" id="KW-0325">Glycoprotein</keyword>
<dbReference type="RefSeq" id="XP_030622843.1">
    <property type="nucleotide sequence ID" value="XM_030766983.1"/>
</dbReference>
<keyword evidence="10" id="KW-0812">Transmembrane</keyword>
<dbReference type="GeneID" id="115806205"/>
<evidence type="ECO:0000256" key="20">
    <source>
        <dbReference type="ARBA" id="ARBA00093294"/>
    </source>
</evidence>
<dbReference type="Gene3D" id="2.20.100.10">
    <property type="entry name" value="Thrombospondin type-1 (TSP1) repeat"/>
    <property type="match status" value="1"/>
</dbReference>
<evidence type="ECO:0000256" key="21">
    <source>
        <dbReference type="ARBA" id="ARBA00093512"/>
    </source>
</evidence>
<dbReference type="GO" id="GO:0005579">
    <property type="term" value="C:membrane attack complex"/>
    <property type="evidence" value="ECO:0007669"/>
    <property type="project" value="UniProtKB-KW"/>
</dbReference>
<dbReference type="SMART" id="SM00457">
    <property type="entry name" value="MACPF"/>
    <property type="match status" value="1"/>
</dbReference>
<keyword evidence="13" id="KW-0180">Complement pathway</keyword>
<keyword evidence="25" id="KW-1185">Reference proteome</keyword>
<dbReference type="OrthoDB" id="10037824at2759"/>
<gene>
    <name evidence="26" type="primary">LOC115806205</name>
</gene>
<reference evidence="26" key="1">
    <citation type="submission" date="2025-08" db="UniProtKB">
        <authorList>
            <consortium name="RefSeq"/>
        </authorList>
    </citation>
    <scope>IDENTIFICATION</scope>
</reference>
<evidence type="ECO:0000256" key="23">
    <source>
        <dbReference type="SAM" id="SignalP"/>
    </source>
</evidence>
<evidence type="ECO:0000256" key="16">
    <source>
        <dbReference type="ARBA" id="ARBA00023157"/>
    </source>
</evidence>
<dbReference type="PRINTS" id="PR00764">
    <property type="entry name" value="COMPLEMENTC9"/>
</dbReference>
<organism evidence="25 26">
    <name type="scientific">Chanos chanos</name>
    <name type="common">Milkfish</name>
    <name type="synonym">Mugil chanos</name>
    <dbReference type="NCBI Taxonomy" id="29144"/>
    <lineage>
        <taxon>Eukaryota</taxon>
        <taxon>Metazoa</taxon>
        <taxon>Chordata</taxon>
        <taxon>Craniata</taxon>
        <taxon>Vertebrata</taxon>
        <taxon>Euteleostomi</taxon>
        <taxon>Actinopterygii</taxon>
        <taxon>Neopterygii</taxon>
        <taxon>Teleostei</taxon>
        <taxon>Ostariophysi</taxon>
        <taxon>Gonorynchiformes</taxon>
        <taxon>Chanidae</taxon>
        <taxon>Chanos</taxon>
    </lineage>
</organism>
<feature type="disulfide bond" evidence="22">
    <location>
        <begin position="122"/>
        <end position="137"/>
    </location>
</feature>
<dbReference type="PANTHER" id="PTHR45742">
    <property type="entry name" value="COMPLEMENT COMPONENT C6"/>
    <property type="match status" value="1"/>
</dbReference>
<evidence type="ECO:0000256" key="12">
    <source>
        <dbReference type="ARBA" id="ARBA00022859"/>
    </source>
</evidence>
<evidence type="ECO:0000256" key="11">
    <source>
        <dbReference type="ARBA" id="ARBA00022852"/>
    </source>
</evidence>
<feature type="domain" description="MACPF" evidence="24">
    <location>
        <begin position="140"/>
        <end position="513"/>
    </location>
</feature>
<evidence type="ECO:0000256" key="22">
    <source>
        <dbReference type="PROSITE-ProRule" id="PRU00124"/>
    </source>
</evidence>
<dbReference type="PROSITE" id="PS01209">
    <property type="entry name" value="LDLRA_1"/>
    <property type="match status" value="1"/>
</dbReference>
<dbReference type="PROSITE" id="PS50092">
    <property type="entry name" value="TSP1"/>
    <property type="match status" value="2"/>
</dbReference>
<keyword evidence="15" id="KW-0472">Membrane</keyword>
<dbReference type="InterPro" id="IPR020863">
    <property type="entry name" value="MACPF_CS"/>
</dbReference>
<dbReference type="Pfam" id="PF00057">
    <property type="entry name" value="Ldl_recept_a"/>
    <property type="match status" value="1"/>
</dbReference>
<dbReference type="GO" id="GO:0005576">
    <property type="term" value="C:extracellular region"/>
    <property type="evidence" value="ECO:0007669"/>
    <property type="project" value="UniProtKB-SubCell"/>
</dbReference>
<dbReference type="AlphaFoldDB" id="A0A6J2USR6"/>
<feature type="disulfide bond" evidence="22">
    <location>
        <begin position="110"/>
        <end position="128"/>
    </location>
</feature>
<sequence length="604" mass="67141">MRSWAALCVLTCILYQAVPWTEAKSVQGTRRNTRDASDPPAIECKMSAWSDWSPCDPCTKTKYRSRSIETFGQFGARPCMEPIGDREPCVSTANCEEEPKPVCTSSDFKCDSGMCIKKRLVCNVDEDCDDGSDEWDCEKERSPCGNQNLLLSFAASEAGEGINILGSGARMNPFNNNNFNGQCSRVRDPDTLEFERLPWNVGVLHYDSKAEERISKDIYEETHSLIREVTEDSTFKIGVGLSFKFSLPEIPVGGATVSGSVSPGVDFDYEKKNMIKKITEHSTTKSKSFIRVKGQVQVGTYRMRSRGLMLKEVFLDDVKHLPKEYEKGRYFRFMEDYGTHYTMNARTGGEYELVYVMNSEVLKTKAITEKMLSDCLKVGISLGHDITAGVKDIGNFGISGDLSVKPEFCKSVTNKDEVGDEKKPLIEDIITAVRGGTPQSIAAMKSQISKDGILDFTHYVDWAKSLGVKPTIIHSEPEPIYNLIPLDMDGAQERRTNLRRALDDYVAEYSVCKCQPCQNGGTVSLVDGKCVCLCPKEFEGIACQNLRADLIKDRIGTVFQLGNWACWSGWSSCSGGKRTRTRTCNTQGLVGASCKGDTQSEDYC</sequence>
<dbReference type="Proteomes" id="UP000504632">
    <property type="component" value="Chromosome 1"/>
</dbReference>
<keyword evidence="16 22" id="KW-1015">Disulfide bond</keyword>
<protein>
    <recommendedName>
        <fullName evidence="4">Complement component C9</fullName>
    </recommendedName>
</protein>
<dbReference type="InterPro" id="IPR001862">
    <property type="entry name" value="MAC_perforin"/>
</dbReference>
<dbReference type="CDD" id="cd00112">
    <property type="entry name" value="LDLa"/>
    <property type="match status" value="1"/>
</dbReference>
<feature type="disulfide bond" evidence="22">
    <location>
        <begin position="103"/>
        <end position="115"/>
    </location>
</feature>
<dbReference type="Pfam" id="PF00090">
    <property type="entry name" value="TSP_1"/>
    <property type="match status" value="2"/>
</dbReference>
<dbReference type="GO" id="GO:0044218">
    <property type="term" value="C:other organism cell membrane"/>
    <property type="evidence" value="ECO:0007669"/>
    <property type="project" value="UniProtKB-KW"/>
</dbReference>
<evidence type="ECO:0000256" key="15">
    <source>
        <dbReference type="ARBA" id="ARBA00023136"/>
    </source>
</evidence>
<keyword evidence="19" id="KW-1053">Target membrane</keyword>
<feature type="chain" id="PRO_5027096059" description="Complement component C9" evidence="23">
    <location>
        <begin position="24"/>
        <end position="604"/>
    </location>
</feature>
<evidence type="ECO:0000256" key="5">
    <source>
        <dbReference type="ARBA" id="ARBA00022452"/>
    </source>
</evidence>
<dbReference type="SUPFAM" id="SSF57424">
    <property type="entry name" value="LDL receptor-like module"/>
    <property type="match status" value="1"/>
</dbReference>
<dbReference type="GO" id="GO:0031640">
    <property type="term" value="P:killing of cells of another organism"/>
    <property type="evidence" value="ECO:0007669"/>
    <property type="project" value="UniProtKB-KW"/>
</dbReference>
<evidence type="ECO:0000256" key="10">
    <source>
        <dbReference type="ARBA" id="ARBA00022692"/>
    </source>
</evidence>
<evidence type="ECO:0000313" key="26">
    <source>
        <dbReference type="RefSeq" id="XP_030622843.1"/>
    </source>
</evidence>
<dbReference type="Pfam" id="PF01823">
    <property type="entry name" value="MACPF"/>
    <property type="match status" value="1"/>
</dbReference>
<comment type="subunit">
    <text evidence="21">Homooligomer; about 20 C9 chains oligomerize to give rise to a huge beta-barrel that forms a 100 Angstrom diameter pore in target membranes. Component of the membrane attack complex (MAC), composed of complement C5b, C6, C7, C8A, C8B, C8G and multiple copies of the pore-forming subunit C9.</text>
</comment>
<evidence type="ECO:0000256" key="19">
    <source>
        <dbReference type="ARBA" id="ARBA00023298"/>
    </source>
</evidence>
<dbReference type="PROSITE" id="PS50068">
    <property type="entry name" value="LDLRA_2"/>
    <property type="match status" value="1"/>
</dbReference>
<dbReference type="InParanoid" id="A0A6J2USR6"/>
<keyword evidence="17" id="KW-0179">Complement alternate pathway</keyword>
<proteinExistence type="inferred from homology"/>
<dbReference type="PROSITE" id="PS51412">
    <property type="entry name" value="MACPF_2"/>
    <property type="match status" value="1"/>
</dbReference>
<keyword evidence="8" id="KW-1052">Target cell membrane</keyword>
<dbReference type="InterPro" id="IPR020864">
    <property type="entry name" value="MACPF"/>
</dbReference>
<dbReference type="Gene3D" id="4.10.400.10">
    <property type="entry name" value="Low-density Lipoprotein Receptor"/>
    <property type="match status" value="1"/>
</dbReference>
<evidence type="ECO:0000256" key="1">
    <source>
        <dbReference type="ARBA" id="ARBA00004276"/>
    </source>
</evidence>
<evidence type="ECO:0000256" key="14">
    <source>
        <dbReference type="ARBA" id="ARBA00023058"/>
    </source>
</evidence>
<evidence type="ECO:0000259" key="24">
    <source>
        <dbReference type="PROSITE" id="PS51412"/>
    </source>
</evidence>
<evidence type="ECO:0000256" key="8">
    <source>
        <dbReference type="ARBA" id="ARBA00022537"/>
    </source>
</evidence>
<dbReference type="InterPro" id="IPR023415">
    <property type="entry name" value="LDLR_class-A_CS"/>
</dbReference>